<dbReference type="FunFam" id="2.30.22.10:FF:000001">
    <property type="entry name" value="Protein GrpE"/>
    <property type="match status" value="1"/>
</dbReference>
<dbReference type="GO" id="GO:0051082">
    <property type="term" value="F:unfolded protein binding"/>
    <property type="evidence" value="ECO:0007669"/>
    <property type="project" value="TreeGrafter"/>
</dbReference>
<gene>
    <name evidence="10" type="primary">grpE</name>
    <name evidence="14" type="ORF">AN477_23365</name>
</gene>
<dbReference type="EMBL" id="LJCO01000108">
    <property type="protein sequence ID" value="KPV38969.1"/>
    <property type="molecule type" value="Genomic_DNA"/>
</dbReference>
<comment type="caution">
    <text evidence="14">The sequence shown here is derived from an EMBL/GenBank/DDBJ whole genome shotgun (WGS) entry which is preliminary data.</text>
</comment>
<dbReference type="GO" id="GO:0042803">
    <property type="term" value="F:protein homodimerization activity"/>
    <property type="evidence" value="ECO:0007669"/>
    <property type="project" value="InterPro"/>
</dbReference>
<evidence type="ECO:0000256" key="7">
    <source>
        <dbReference type="ARBA" id="ARBA00053401"/>
    </source>
</evidence>
<dbReference type="Proteomes" id="UP000050482">
    <property type="component" value="Unassembled WGS sequence"/>
</dbReference>
<evidence type="ECO:0000256" key="10">
    <source>
        <dbReference type="HAMAP-Rule" id="MF_01151"/>
    </source>
</evidence>
<dbReference type="GO" id="GO:0000774">
    <property type="term" value="F:adenyl-nucleotide exchange factor activity"/>
    <property type="evidence" value="ECO:0007669"/>
    <property type="project" value="InterPro"/>
</dbReference>
<evidence type="ECO:0000313" key="15">
    <source>
        <dbReference type="Proteomes" id="UP000050482"/>
    </source>
</evidence>
<organism evidence="14 15">
    <name type="scientific">Alicyclobacillus ferrooxydans</name>
    <dbReference type="NCBI Taxonomy" id="471514"/>
    <lineage>
        <taxon>Bacteria</taxon>
        <taxon>Bacillati</taxon>
        <taxon>Bacillota</taxon>
        <taxon>Bacilli</taxon>
        <taxon>Bacillales</taxon>
        <taxon>Alicyclobacillaceae</taxon>
        <taxon>Alicyclobacillus</taxon>
    </lineage>
</organism>
<evidence type="ECO:0000313" key="14">
    <source>
        <dbReference type="EMBL" id="KPV38969.1"/>
    </source>
</evidence>
<evidence type="ECO:0000256" key="11">
    <source>
        <dbReference type="RuleBase" id="RU000639"/>
    </source>
</evidence>
<evidence type="ECO:0000256" key="9">
    <source>
        <dbReference type="ARBA" id="ARBA00076414"/>
    </source>
</evidence>
<comment type="function">
    <text evidence="7 10 11">Participates actively in the response to hyperosmotic and heat shock by preventing the aggregation of stress-denatured proteins, in association with DnaK and GrpE. It is the nucleotide exchange factor for DnaK and may function as a thermosensor. Unfolded proteins bind initially to DnaJ; upon interaction with the DnaJ-bound protein, DnaK hydrolyzes its bound ATP, resulting in the formation of a stable complex. GrpE releases ADP from DnaK; ATP binding to DnaK triggers the release of the substrate protein, thus completing the reaction cycle. Several rounds of ATP-dependent interactions between DnaJ, DnaK and GrpE are required for fully efficient folding.</text>
</comment>
<dbReference type="Gene3D" id="2.30.22.10">
    <property type="entry name" value="Head domain of nucleotide exchange factor GrpE"/>
    <property type="match status" value="1"/>
</dbReference>
<evidence type="ECO:0000256" key="13">
    <source>
        <dbReference type="SAM" id="MobiDB-lite"/>
    </source>
</evidence>
<evidence type="ECO:0000256" key="3">
    <source>
        <dbReference type="ARBA" id="ARBA00011738"/>
    </source>
</evidence>
<dbReference type="GO" id="GO:0051087">
    <property type="term" value="F:protein-folding chaperone binding"/>
    <property type="evidence" value="ECO:0007669"/>
    <property type="project" value="InterPro"/>
</dbReference>
<dbReference type="PATRIC" id="fig|471514.4.peg.2327"/>
<feature type="compositionally biased region" description="Low complexity" evidence="13">
    <location>
        <begin position="25"/>
        <end position="39"/>
    </location>
</feature>
<dbReference type="PRINTS" id="PR00773">
    <property type="entry name" value="GRPEPROTEIN"/>
</dbReference>
<dbReference type="Gene3D" id="3.90.20.20">
    <property type="match status" value="1"/>
</dbReference>
<dbReference type="RefSeq" id="WP_054971583.1">
    <property type="nucleotide sequence ID" value="NZ_LJCO01000108.1"/>
</dbReference>
<feature type="region of interest" description="Disordered" evidence="13">
    <location>
        <begin position="1"/>
        <end position="78"/>
    </location>
</feature>
<comment type="subunit">
    <text evidence="3 10">Homodimer.</text>
</comment>
<evidence type="ECO:0000256" key="2">
    <source>
        <dbReference type="ARBA" id="ARBA00009054"/>
    </source>
</evidence>
<comment type="similarity">
    <text evidence="2 10 12">Belongs to the GrpE family.</text>
</comment>
<evidence type="ECO:0000256" key="4">
    <source>
        <dbReference type="ARBA" id="ARBA00022490"/>
    </source>
</evidence>
<keyword evidence="5 10" id="KW-0346">Stress response</keyword>
<dbReference type="GO" id="GO:0006457">
    <property type="term" value="P:protein folding"/>
    <property type="evidence" value="ECO:0007669"/>
    <property type="project" value="InterPro"/>
</dbReference>
<feature type="compositionally biased region" description="Polar residues" evidence="13">
    <location>
        <begin position="40"/>
        <end position="50"/>
    </location>
</feature>
<keyword evidence="15" id="KW-1185">Reference proteome</keyword>
<dbReference type="InterPro" id="IPR009012">
    <property type="entry name" value="GrpE_head"/>
</dbReference>
<dbReference type="STRING" id="471514.AN477_23365"/>
<dbReference type="AlphaFoldDB" id="A0A0P9CQJ6"/>
<dbReference type="GO" id="GO:0005737">
    <property type="term" value="C:cytoplasm"/>
    <property type="evidence" value="ECO:0007669"/>
    <property type="project" value="UniProtKB-SubCell"/>
</dbReference>
<feature type="compositionally biased region" description="Basic and acidic residues" evidence="13">
    <location>
        <begin position="9"/>
        <end position="21"/>
    </location>
</feature>
<evidence type="ECO:0000256" key="6">
    <source>
        <dbReference type="ARBA" id="ARBA00023186"/>
    </source>
</evidence>
<dbReference type="InterPro" id="IPR000740">
    <property type="entry name" value="GrpE"/>
</dbReference>
<proteinExistence type="inferred from homology"/>
<dbReference type="SUPFAM" id="SSF51064">
    <property type="entry name" value="Head domain of nucleotide exchange factor GrpE"/>
    <property type="match status" value="1"/>
</dbReference>
<dbReference type="PANTHER" id="PTHR21237">
    <property type="entry name" value="GRPE PROTEIN"/>
    <property type="match status" value="1"/>
</dbReference>
<keyword evidence="4 10" id="KW-0963">Cytoplasm</keyword>
<evidence type="ECO:0000256" key="5">
    <source>
        <dbReference type="ARBA" id="ARBA00023016"/>
    </source>
</evidence>
<keyword evidence="6 10" id="KW-0143">Chaperone</keyword>
<protein>
    <recommendedName>
        <fullName evidence="8 10">Protein GrpE</fullName>
    </recommendedName>
    <alternativeName>
        <fullName evidence="9 10">HSP-70 cofactor</fullName>
    </alternativeName>
</protein>
<dbReference type="Pfam" id="PF01025">
    <property type="entry name" value="GrpE"/>
    <property type="match status" value="1"/>
</dbReference>
<accession>A0A0P9CQJ6</accession>
<evidence type="ECO:0000256" key="12">
    <source>
        <dbReference type="RuleBase" id="RU004478"/>
    </source>
</evidence>
<dbReference type="HAMAP" id="MF_01151">
    <property type="entry name" value="GrpE"/>
    <property type="match status" value="1"/>
</dbReference>
<dbReference type="PROSITE" id="PS01071">
    <property type="entry name" value="GRPE"/>
    <property type="match status" value="1"/>
</dbReference>
<dbReference type="InterPro" id="IPR013805">
    <property type="entry name" value="GrpE_CC"/>
</dbReference>
<name>A0A0P9CQJ6_9BACL</name>
<evidence type="ECO:0000256" key="1">
    <source>
        <dbReference type="ARBA" id="ARBA00004496"/>
    </source>
</evidence>
<evidence type="ECO:0000256" key="8">
    <source>
        <dbReference type="ARBA" id="ARBA00072274"/>
    </source>
</evidence>
<dbReference type="CDD" id="cd00446">
    <property type="entry name" value="GrpE"/>
    <property type="match status" value="1"/>
</dbReference>
<sequence>MAKQNQSTEPRKTEHAEEAEQQRNGSDAQSGQAGAAAQDVTQPESQSEVDTNADAAEVLDADSAEGSNDSAESAREAELTAKLQDTETKLLRTLADFDNFRRRTRQEHEDLQKFAAKKVLEGLLPVVDNFERAFAAVEGKDISEDFKTGIEMVHRQLVGVLTQQGVHPMDAVGTSFDPQFHEAVMQESVEGQEVGVVLQELQKGYMIHDKVLRPAMVKVSV</sequence>
<dbReference type="PANTHER" id="PTHR21237:SF23">
    <property type="entry name" value="GRPE PROTEIN HOMOLOG, MITOCHONDRIAL"/>
    <property type="match status" value="1"/>
</dbReference>
<dbReference type="NCBIfam" id="NF010738">
    <property type="entry name" value="PRK14140.1"/>
    <property type="match status" value="1"/>
</dbReference>
<dbReference type="SUPFAM" id="SSF58014">
    <property type="entry name" value="Coiled-coil domain of nucleotide exchange factor GrpE"/>
    <property type="match status" value="1"/>
</dbReference>
<comment type="subcellular location">
    <subcellularLocation>
        <location evidence="1 10">Cytoplasm</location>
    </subcellularLocation>
</comment>
<reference evidence="14 15" key="1">
    <citation type="submission" date="2015-09" db="EMBL/GenBank/DDBJ databases">
        <title>Draft genome sequence of Alicyclobacillus ferrooxydans DSM 22381.</title>
        <authorList>
            <person name="Hemp J."/>
        </authorList>
    </citation>
    <scope>NUCLEOTIDE SEQUENCE [LARGE SCALE GENOMIC DNA]</scope>
    <source>
        <strain evidence="14 15">TC-34</strain>
    </source>
</reference>